<dbReference type="Proteomes" id="UP001501585">
    <property type="component" value="Unassembled WGS sequence"/>
</dbReference>
<sequence>MDPRAELTGPLSGRPAVDLPPGGDADPAGDRPPAIPAYATVPPAVQGAGALVTVADVGVRRAVLEVPSRRGRPQ</sequence>
<evidence type="ECO:0000256" key="1">
    <source>
        <dbReference type="SAM" id="MobiDB-lite"/>
    </source>
</evidence>
<comment type="caution">
    <text evidence="2">The sequence shown here is derived from an EMBL/GenBank/DDBJ whole genome shotgun (WGS) entry which is preliminary data.</text>
</comment>
<accession>A0ABN2TF95</accession>
<keyword evidence="3" id="KW-1185">Reference proteome</keyword>
<evidence type="ECO:0000313" key="3">
    <source>
        <dbReference type="Proteomes" id="UP001501585"/>
    </source>
</evidence>
<gene>
    <name evidence="2" type="ORF">GCM10009799_38940</name>
</gene>
<dbReference type="EMBL" id="BAAAPC010000017">
    <property type="protein sequence ID" value="GAA2007574.1"/>
    <property type="molecule type" value="Genomic_DNA"/>
</dbReference>
<evidence type="ECO:0000313" key="2">
    <source>
        <dbReference type="EMBL" id="GAA2007574.1"/>
    </source>
</evidence>
<reference evidence="2 3" key="1">
    <citation type="journal article" date="2019" name="Int. J. Syst. Evol. Microbiol.">
        <title>The Global Catalogue of Microorganisms (GCM) 10K type strain sequencing project: providing services to taxonomists for standard genome sequencing and annotation.</title>
        <authorList>
            <consortium name="The Broad Institute Genomics Platform"/>
            <consortium name="The Broad Institute Genome Sequencing Center for Infectious Disease"/>
            <person name="Wu L."/>
            <person name="Ma J."/>
        </authorList>
    </citation>
    <scope>NUCLEOTIDE SEQUENCE [LARGE SCALE GENOMIC DNA]</scope>
    <source>
        <strain evidence="2 3">JCM 15313</strain>
    </source>
</reference>
<organism evidence="2 3">
    <name type="scientific">Nocardiopsis rhodophaea</name>
    <dbReference type="NCBI Taxonomy" id="280238"/>
    <lineage>
        <taxon>Bacteria</taxon>
        <taxon>Bacillati</taxon>
        <taxon>Actinomycetota</taxon>
        <taxon>Actinomycetes</taxon>
        <taxon>Streptosporangiales</taxon>
        <taxon>Nocardiopsidaceae</taxon>
        <taxon>Nocardiopsis</taxon>
    </lineage>
</organism>
<feature type="region of interest" description="Disordered" evidence="1">
    <location>
        <begin position="1"/>
        <end position="35"/>
    </location>
</feature>
<protein>
    <submittedName>
        <fullName evidence="2">Uncharacterized protein</fullName>
    </submittedName>
</protein>
<proteinExistence type="predicted"/>
<name>A0ABN2TF95_9ACTN</name>